<organism evidence="10 11">
    <name type="scientific">Polyangium fumosum</name>
    <dbReference type="NCBI Taxonomy" id="889272"/>
    <lineage>
        <taxon>Bacteria</taxon>
        <taxon>Pseudomonadati</taxon>
        <taxon>Myxococcota</taxon>
        <taxon>Polyangia</taxon>
        <taxon>Polyangiales</taxon>
        <taxon>Polyangiaceae</taxon>
        <taxon>Polyangium</taxon>
    </lineage>
</organism>
<dbReference type="InterPro" id="IPR027408">
    <property type="entry name" value="PNPase/RNase_PH_dom_sf"/>
</dbReference>
<feature type="binding site" evidence="6">
    <location>
        <begin position="126"/>
        <end position="128"/>
    </location>
    <ligand>
        <name>phosphate</name>
        <dbReference type="ChEBI" id="CHEBI:43474"/>
        <note>substrate</note>
    </ligand>
</feature>
<keyword evidence="2 6" id="KW-0698">rRNA processing</keyword>
<dbReference type="RefSeq" id="WP_136928782.1">
    <property type="nucleotide sequence ID" value="NZ_SSMQ01000008.1"/>
</dbReference>
<feature type="region of interest" description="Disordered" evidence="7">
    <location>
        <begin position="67"/>
        <end position="90"/>
    </location>
</feature>
<dbReference type="Pfam" id="PF01138">
    <property type="entry name" value="RNase_PH"/>
    <property type="match status" value="1"/>
</dbReference>
<evidence type="ECO:0000256" key="5">
    <source>
        <dbReference type="ARBA" id="ARBA00022884"/>
    </source>
</evidence>
<dbReference type="SUPFAM" id="SSF54211">
    <property type="entry name" value="Ribosomal protein S5 domain 2-like"/>
    <property type="match status" value="1"/>
</dbReference>
<keyword evidence="5" id="KW-0694">RNA-binding</keyword>
<keyword evidence="6 10" id="KW-0808">Transferase</keyword>
<dbReference type="InterPro" id="IPR002381">
    <property type="entry name" value="RNase_PH_bac-type"/>
</dbReference>
<feature type="domain" description="Exoribonuclease phosphorolytic" evidence="8">
    <location>
        <begin position="12"/>
        <end position="142"/>
    </location>
</feature>
<dbReference type="InterPro" id="IPR036345">
    <property type="entry name" value="ExoRNase_PH_dom2_sf"/>
</dbReference>
<dbReference type="EC" id="2.7.7.56" evidence="6"/>
<dbReference type="GO" id="GO:0016075">
    <property type="term" value="P:rRNA catabolic process"/>
    <property type="evidence" value="ECO:0007669"/>
    <property type="project" value="UniProtKB-UniRule"/>
</dbReference>
<dbReference type="OrthoDB" id="9802265at2"/>
<evidence type="ECO:0000256" key="3">
    <source>
        <dbReference type="ARBA" id="ARBA00022555"/>
    </source>
</evidence>
<dbReference type="Gene3D" id="3.30.230.70">
    <property type="entry name" value="GHMP Kinase, N-terminal domain"/>
    <property type="match status" value="1"/>
</dbReference>
<dbReference type="EMBL" id="SSMQ01000008">
    <property type="protein sequence ID" value="TKD09983.1"/>
    <property type="molecule type" value="Genomic_DNA"/>
</dbReference>
<dbReference type="InterPro" id="IPR050080">
    <property type="entry name" value="RNase_PH"/>
</dbReference>
<comment type="function">
    <text evidence="6">Phosphorolytic 3'-5' exoribonuclease that plays an important role in tRNA 3'-end maturation. Removes nucleotide residues following the 3'-CCA terminus of tRNAs; can also add nucleotides to the ends of RNA molecules by using nucleoside diphosphates as substrates, but this may not be physiologically important. Probably plays a role in initiation of 16S rRNA degradation (leading to ribosome degradation) during starvation.</text>
</comment>
<dbReference type="GO" id="GO:0009022">
    <property type="term" value="F:tRNA nucleotidyltransferase activity"/>
    <property type="evidence" value="ECO:0007669"/>
    <property type="project" value="UniProtKB-UniRule"/>
</dbReference>
<dbReference type="HAMAP" id="MF_00564">
    <property type="entry name" value="RNase_PH"/>
    <property type="match status" value="1"/>
</dbReference>
<dbReference type="SUPFAM" id="SSF55666">
    <property type="entry name" value="Ribonuclease PH domain 2-like"/>
    <property type="match status" value="1"/>
</dbReference>
<evidence type="ECO:0000259" key="8">
    <source>
        <dbReference type="Pfam" id="PF01138"/>
    </source>
</evidence>
<evidence type="ECO:0000259" key="9">
    <source>
        <dbReference type="Pfam" id="PF03725"/>
    </source>
</evidence>
<dbReference type="FunFam" id="3.30.230.70:FF:000003">
    <property type="entry name" value="Ribonuclease PH"/>
    <property type="match status" value="1"/>
</dbReference>
<dbReference type="PANTHER" id="PTHR11953">
    <property type="entry name" value="EXOSOME COMPLEX COMPONENT"/>
    <property type="match status" value="1"/>
</dbReference>
<dbReference type="GO" id="GO:0000049">
    <property type="term" value="F:tRNA binding"/>
    <property type="evidence" value="ECO:0007669"/>
    <property type="project" value="UniProtKB-UniRule"/>
</dbReference>
<evidence type="ECO:0000313" key="10">
    <source>
        <dbReference type="EMBL" id="TKD09983.1"/>
    </source>
</evidence>
<keyword evidence="3 6" id="KW-0820">tRNA-binding</keyword>
<evidence type="ECO:0000256" key="6">
    <source>
        <dbReference type="HAMAP-Rule" id="MF_00564"/>
    </source>
</evidence>
<comment type="similarity">
    <text evidence="1 6">Belongs to the RNase PH family.</text>
</comment>
<dbReference type="NCBIfam" id="TIGR01966">
    <property type="entry name" value="RNasePH"/>
    <property type="match status" value="1"/>
</dbReference>
<proteinExistence type="inferred from homology"/>
<comment type="subunit">
    <text evidence="6">Homohexameric ring arranged as a trimer of dimers.</text>
</comment>
<dbReference type="InterPro" id="IPR015847">
    <property type="entry name" value="ExoRNase_PH_dom2"/>
</dbReference>
<comment type="caution">
    <text evidence="10">The sequence shown here is derived from an EMBL/GenBank/DDBJ whole genome shotgun (WGS) entry which is preliminary data.</text>
</comment>
<dbReference type="GO" id="GO:0031125">
    <property type="term" value="P:rRNA 3'-end processing"/>
    <property type="evidence" value="ECO:0007669"/>
    <property type="project" value="UniProtKB-ARBA"/>
</dbReference>
<dbReference type="PANTHER" id="PTHR11953:SF0">
    <property type="entry name" value="EXOSOME COMPLEX COMPONENT RRP41"/>
    <property type="match status" value="1"/>
</dbReference>
<feature type="binding site" evidence="6">
    <location>
        <position position="88"/>
    </location>
    <ligand>
        <name>phosphate</name>
        <dbReference type="ChEBI" id="CHEBI:43474"/>
        <note>substrate</note>
    </ligand>
</feature>
<protein>
    <recommendedName>
        <fullName evidence="6">Ribonuclease PH</fullName>
        <shortName evidence="6">RNase PH</shortName>
        <ecNumber evidence="6">2.7.7.56</ecNumber>
    </recommendedName>
    <alternativeName>
        <fullName evidence="6">tRNA nucleotidyltransferase</fullName>
    </alternativeName>
</protein>
<accession>A0A4V5PQ01</accession>
<feature type="compositionally biased region" description="Basic and acidic residues" evidence="7">
    <location>
        <begin position="73"/>
        <end position="82"/>
    </location>
</feature>
<reference evidence="10 11" key="1">
    <citation type="submission" date="2019-04" db="EMBL/GenBank/DDBJ databases">
        <authorList>
            <person name="Li Y."/>
            <person name="Wang J."/>
        </authorList>
    </citation>
    <scope>NUCLEOTIDE SEQUENCE [LARGE SCALE GENOMIC DNA]</scope>
    <source>
        <strain evidence="10 11">DSM 14668</strain>
    </source>
</reference>
<keyword evidence="6 10" id="KW-0548">Nucleotidyltransferase</keyword>
<name>A0A4V5PQ01_9BACT</name>
<gene>
    <name evidence="6" type="primary">rph</name>
    <name evidence="10" type="ORF">E8A74_10275</name>
</gene>
<evidence type="ECO:0000256" key="1">
    <source>
        <dbReference type="ARBA" id="ARBA00006678"/>
    </source>
</evidence>
<evidence type="ECO:0000256" key="2">
    <source>
        <dbReference type="ARBA" id="ARBA00022552"/>
    </source>
</evidence>
<keyword evidence="4 6" id="KW-0819">tRNA processing</keyword>
<dbReference type="Proteomes" id="UP000309215">
    <property type="component" value="Unassembled WGS sequence"/>
</dbReference>
<dbReference type="GO" id="GO:0000175">
    <property type="term" value="F:3'-5'-RNA exonuclease activity"/>
    <property type="evidence" value="ECO:0007669"/>
    <property type="project" value="UniProtKB-UniRule"/>
</dbReference>
<dbReference type="AlphaFoldDB" id="A0A4V5PQ01"/>
<dbReference type="GO" id="GO:0008033">
    <property type="term" value="P:tRNA processing"/>
    <property type="evidence" value="ECO:0007669"/>
    <property type="project" value="UniProtKB-UniRule"/>
</dbReference>
<evidence type="ECO:0000256" key="4">
    <source>
        <dbReference type="ARBA" id="ARBA00022694"/>
    </source>
</evidence>
<comment type="catalytic activity">
    <reaction evidence="6">
        <text>tRNA(n+1) + phosphate = tRNA(n) + a ribonucleoside 5'-diphosphate</text>
        <dbReference type="Rhea" id="RHEA:10628"/>
        <dbReference type="Rhea" id="RHEA-COMP:17343"/>
        <dbReference type="Rhea" id="RHEA-COMP:17344"/>
        <dbReference type="ChEBI" id="CHEBI:43474"/>
        <dbReference type="ChEBI" id="CHEBI:57930"/>
        <dbReference type="ChEBI" id="CHEBI:173114"/>
        <dbReference type="EC" id="2.7.7.56"/>
    </reaction>
</comment>
<evidence type="ECO:0000256" key="7">
    <source>
        <dbReference type="SAM" id="MobiDB-lite"/>
    </source>
</evidence>
<feature type="domain" description="Exoribonuclease phosphorolytic" evidence="9">
    <location>
        <begin position="158"/>
        <end position="224"/>
    </location>
</feature>
<dbReference type="InterPro" id="IPR001247">
    <property type="entry name" value="ExoRNase_PH_dom1"/>
</dbReference>
<dbReference type="Pfam" id="PF03725">
    <property type="entry name" value="RNase_PH_C"/>
    <property type="match status" value="1"/>
</dbReference>
<keyword evidence="11" id="KW-1185">Reference proteome</keyword>
<evidence type="ECO:0000313" key="11">
    <source>
        <dbReference type="Proteomes" id="UP000309215"/>
    </source>
</evidence>
<dbReference type="InterPro" id="IPR020568">
    <property type="entry name" value="Ribosomal_Su5_D2-typ_SF"/>
</dbReference>
<sequence>MSRPDGRSPAEPRSVEIVPHFHRNAEGSVLYRAGGTVVLCTASIDAVVPAWMAGKGKGWLTAEYQMHPRASRARREAREGRGKGPSGRTQEIQRLIGRALRSAIDLDAIGERTIVIDCDVLEADGGTRTASVTGGFVAMALALAKLRTSSAVAPVLRDQVAAISVGHVGGEAMLDLVYEEDSQARVDLNVVATARGAIVEVQATAEGEALERRALDGMIDVGLAGVAALVAMQRSALSAAGVELASLFQAGRFA</sequence>